<keyword evidence="11" id="KW-1185">Reference proteome</keyword>
<comment type="caution">
    <text evidence="10">The sequence shown here is derived from an EMBL/GenBank/DDBJ whole genome shotgun (WGS) entry which is preliminary data.</text>
</comment>
<protein>
    <recommendedName>
        <fullName evidence="7">Small nuclear ribonucleoprotein Sm D1</fullName>
    </recommendedName>
    <alternativeName>
        <fullName evidence="7">snRNP core protein D1</fullName>
    </alternativeName>
</protein>
<dbReference type="InterPro" id="IPR027141">
    <property type="entry name" value="LSm4/Sm_D1/D3"/>
</dbReference>
<evidence type="ECO:0000256" key="4">
    <source>
        <dbReference type="ARBA" id="ARBA00023242"/>
    </source>
</evidence>
<comment type="subcellular location">
    <subcellularLocation>
        <location evidence="1 7">Nucleus</location>
    </subcellularLocation>
</comment>
<comment type="function">
    <text evidence="7">Essential for pre-mRNA splicing. Implicated in the formation of stable, biologically active snRNP structures.</text>
</comment>
<keyword evidence="7" id="KW-0508">mRNA splicing</keyword>
<dbReference type="PROSITE" id="PS52002">
    <property type="entry name" value="SM"/>
    <property type="match status" value="1"/>
</dbReference>
<evidence type="ECO:0000256" key="6">
    <source>
        <dbReference type="ARBA" id="ARBA00054531"/>
    </source>
</evidence>
<keyword evidence="4 7" id="KW-0539">Nucleus</keyword>
<dbReference type="PANTHER" id="PTHR23338">
    <property type="entry name" value="SMALL NUCLEAR RIBONUCLEOPROTEIN SM"/>
    <property type="match status" value="1"/>
</dbReference>
<dbReference type="InterPro" id="IPR034102">
    <property type="entry name" value="Sm_D1"/>
</dbReference>
<dbReference type="GO" id="GO:0031981">
    <property type="term" value="C:nuclear lumen"/>
    <property type="evidence" value="ECO:0007669"/>
    <property type="project" value="UniProtKB-ARBA"/>
</dbReference>
<reference evidence="11" key="1">
    <citation type="journal article" date="2019" name="Nat. Commun.">
        <title>Expansion of phycobilisome linker gene families in mesophilic red algae.</title>
        <authorList>
            <person name="Lee J."/>
            <person name="Kim D."/>
            <person name="Bhattacharya D."/>
            <person name="Yoon H.S."/>
        </authorList>
    </citation>
    <scope>NUCLEOTIDE SEQUENCE [LARGE SCALE GENOMIC DNA]</scope>
    <source>
        <strain evidence="11">CCMP 1328</strain>
    </source>
</reference>
<dbReference type="SMART" id="SM00651">
    <property type="entry name" value="Sm"/>
    <property type="match status" value="1"/>
</dbReference>
<keyword evidence="5 7" id="KW-0687">Ribonucleoprotein</keyword>
<keyword evidence="7" id="KW-0507">mRNA processing</keyword>
<evidence type="ECO:0000313" key="11">
    <source>
        <dbReference type="Proteomes" id="UP000324585"/>
    </source>
</evidence>
<gene>
    <name evidence="10" type="ORF">FVE85_1702</name>
</gene>
<sequence>MKLVRFLMKLKSETVTVELKNGTKVHGTVILVDYSMNIHMRGVKMTYKGQNPVHVDFMSVRGSTVRYVILPDSLNLDALLIDYSMRPRGGAGVSGKQGSRRLAGSRGRGQGRGGRSLSGRGMRG</sequence>
<dbReference type="Proteomes" id="UP000324585">
    <property type="component" value="Unassembled WGS sequence"/>
</dbReference>
<dbReference type="OrthoDB" id="9626941at2759"/>
<dbReference type="GO" id="GO:0010468">
    <property type="term" value="P:regulation of gene expression"/>
    <property type="evidence" value="ECO:0007669"/>
    <property type="project" value="UniProtKB-ARBA"/>
</dbReference>
<dbReference type="GO" id="GO:0003723">
    <property type="term" value="F:RNA binding"/>
    <property type="evidence" value="ECO:0007669"/>
    <property type="project" value="InterPro"/>
</dbReference>
<feature type="region of interest" description="Disordered" evidence="8">
    <location>
        <begin position="87"/>
        <end position="124"/>
    </location>
</feature>
<dbReference type="EMBL" id="VRMN01000003">
    <property type="protein sequence ID" value="KAA8495547.1"/>
    <property type="molecule type" value="Genomic_DNA"/>
</dbReference>
<evidence type="ECO:0000256" key="7">
    <source>
        <dbReference type="RuleBase" id="RU365054"/>
    </source>
</evidence>
<keyword evidence="3" id="KW-0677">Repeat</keyword>
<dbReference type="GO" id="GO:1990904">
    <property type="term" value="C:ribonucleoprotein complex"/>
    <property type="evidence" value="ECO:0007669"/>
    <property type="project" value="UniProtKB-KW"/>
</dbReference>
<dbReference type="GO" id="GO:0000387">
    <property type="term" value="P:spliceosomal snRNP assembly"/>
    <property type="evidence" value="ECO:0007669"/>
    <property type="project" value="UniProtKB-UniRule"/>
</dbReference>
<accession>A0A5J4YYK7</accession>
<comment type="similarity">
    <text evidence="2 7">Belongs to the snRNP core protein family.</text>
</comment>
<comment type="function">
    <text evidence="6">Involved in splicing regulation. Facilitates post-transcriptional gene silencing (PTGS) by limiting the degradation of transgene aberrant RNAs by the RNA quality control (RQC) machinery, thus favoring their entry into cytoplasmic siRNA bodies where they can trigger PTGS. Does not participate in the production of small RNAs.</text>
</comment>
<evidence type="ECO:0000256" key="5">
    <source>
        <dbReference type="ARBA" id="ARBA00023274"/>
    </source>
</evidence>
<dbReference type="CDD" id="cd01724">
    <property type="entry name" value="Sm_D1"/>
    <property type="match status" value="1"/>
</dbReference>
<dbReference type="Pfam" id="PF01423">
    <property type="entry name" value="LSM"/>
    <property type="match status" value="1"/>
</dbReference>
<dbReference type="InterPro" id="IPR047575">
    <property type="entry name" value="Sm"/>
</dbReference>
<organism evidence="10 11">
    <name type="scientific">Porphyridium purpureum</name>
    <name type="common">Red alga</name>
    <name type="synonym">Porphyridium cruentum</name>
    <dbReference type="NCBI Taxonomy" id="35688"/>
    <lineage>
        <taxon>Eukaryota</taxon>
        <taxon>Rhodophyta</taxon>
        <taxon>Bangiophyceae</taxon>
        <taxon>Porphyridiales</taxon>
        <taxon>Porphyridiaceae</taxon>
        <taxon>Porphyridium</taxon>
    </lineage>
</organism>
<feature type="domain" description="Sm" evidence="9">
    <location>
        <begin position="2"/>
        <end position="74"/>
    </location>
</feature>
<evidence type="ECO:0000256" key="2">
    <source>
        <dbReference type="ARBA" id="ARBA00008146"/>
    </source>
</evidence>
<dbReference type="Gene3D" id="2.30.30.100">
    <property type="match status" value="1"/>
</dbReference>
<dbReference type="InterPro" id="IPR001163">
    <property type="entry name" value="Sm_dom_euk/arc"/>
</dbReference>
<dbReference type="InterPro" id="IPR010920">
    <property type="entry name" value="LSM_dom_sf"/>
</dbReference>
<evidence type="ECO:0000256" key="8">
    <source>
        <dbReference type="SAM" id="MobiDB-lite"/>
    </source>
</evidence>
<proteinExistence type="inferred from homology"/>
<dbReference type="SUPFAM" id="SSF50182">
    <property type="entry name" value="Sm-like ribonucleoproteins"/>
    <property type="match status" value="1"/>
</dbReference>
<dbReference type="AlphaFoldDB" id="A0A5J4YYK7"/>
<feature type="compositionally biased region" description="Gly residues" evidence="8">
    <location>
        <begin position="106"/>
        <end position="116"/>
    </location>
</feature>
<evidence type="ECO:0000256" key="1">
    <source>
        <dbReference type="ARBA" id="ARBA00004123"/>
    </source>
</evidence>
<name>A0A5J4YYK7_PORPP</name>
<evidence type="ECO:0000259" key="9">
    <source>
        <dbReference type="PROSITE" id="PS52002"/>
    </source>
</evidence>
<evidence type="ECO:0000256" key="3">
    <source>
        <dbReference type="ARBA" id="ARBA00022737"/>
    </source>
</evidence>
<dbReference type="FunFam" id="2.30.30.100:FF:000008">
    <property type="entry name" value="Small nuclear ribonucleoprotein Sm D1"/>
    <property type="match status" value="1"/>
</dbReference>
<evidence type="ECO:0000313" key="10">
    <source>
        <dbReference type="EMBL" id="KAA8495547.1"/>
    </source>
</evidence>
<dbReference type="OMA" id="TFLMKLT"/>